<dbReference type="AlphaFoldDB" id="A0A6J4KQF0"/>
<evidence type="ECO:0000256" key="4">
    <source>
        <dbReference type="ARBA" id="ARBA00023163"/>
    </source>
</evidence>
<dbReference type="PANTHER" id="PTHR34294">
    <property type="entry name" value="TRANSCRIPTIONAL REGULATOR-RELATED"/>
    <property type="match status" value="1"/>
</dbReference>
<dbReference type="InterPro" id="IPR037171">
    <property type="entry name" value="NagB/RpiA_transferase-like"/>
</dbReference>
<organism evidence="6">
    <name type="scientific">uncultured Nocardioidaceae bacterium</name>
    <dbReference type="NCBI Taxonomy" id="253824"/>
    <lineage>
        <taxon>Bacteria</taxon>
        <taxon>Bacillati</taxon>
        <taxon>Actinomycetota</taxon>
        <taxon>Actinomycetes</taxon>
        <taxon>Propionibacteriales</taxon>
        <taxon>Nocardioidaceae</taxon>
        <taxon>environmental samples</taxon>
    </lineage>
</organism>
<protein>
    <submittedName>
        <fullName evidence="6">Transcriptional regulator</fullName>
    </submittedName>
</protein>
<name>A0A6J4KQF0_9ACTN</name>
<dbReference type="SUPFAM" id="SSF100950">
    <property type="entry name" value="NagB/RpiA/CoA transferase-like"/>
    <property type="match status" value="1"/>
</dbReference>
<proteinExistence type="inferred from homology"/>
<dbReference type="InterPro" id="IPR036388">
    <property type="entry name" value="WH-like_DNA-bd_sf"/>
</dbReference>
<sequence length="316" mass="33249">MAAKGSSPAQLVLTASVARRYYLEGKTKVEIADEMAMSRFKVARLLDAARSSGLVRIEIAHSGEIDVALSADLRDAYQLQNAIVVDTMEEDAAALRGHVGGAAAELLTEIVTADDVLGLGWARSLIAMCAQLRAMAPCEVVQLTGALTQADVDNSSIDLVRDVARIAGGPAYFFYAPMIVPDAATASLLLRQPEVARAMARFKSVTKAVVGIGGWRPAYSTVHAAISPEDRRALAKLGVCADISGVLIDGDGAPVNAALRERIIGIDAPQLLEVPEVIALAYAPEKATAARAALRGGFITSMVTHTSFARALIDAR</sequence>
<evidence type="ECO:0000256" key="1">
    <source>
        <dbReference type="ARBA" id="ARBA00010466"/>
    </source>
</evidence>
<dbReference type="GO" id="GO:0030246">
    <property type="term" value="F:carbohydrate binding"/>
    <property type="evidence" value="ECO:0007669"/>
    <property type="project" value="InterPro"/>
</dbReference>
<dbReference type="PANTHER" id="PTHR34294:SF1">
    <property type="entry name" value="TRANSCRIPTIONAL REGULATOR LSRR"/>
    <property type="match status" value="1"/>
</dbReference>
<dbReference type="InterPro" id="IPR007324">
    <property type="entry name" value="Sugar-bd_dom_put"/>
</dbReference>
<dbReference type="Gene3D" id="3.40.50.1360">
    <property type="match status" value="1"/>
</dbReference>
<keyword evidence="2" id="KW-0805">Transcription regulation</keyword>
<comment type="similarity">
    <text evidence="1">Belongs to the SorC transcriptional regulatory family.</text>
</comment>
<evidence type="ECO:0000259" key="5">
    <source>
        <dbReference type="Pfam" id="PF04198"/>
    </source>
</evidence>
<evidence type="ECO:0000256" key="3">
    <source>
        <dbReference type="ARBA" id="ARBA00023125"/>
    </source>
</evidence>
<keyword evidence="4" id="KW-0804">Transcription</keyword>
<dbReference type="InterPro" id="IPR051054">
    <property type="entry name" value="SorC_transcr_regulators"/>
</dbReference>
<accession>A0A6J4KQF0</accession>
<dbReference type="EMBL" id="CADCUD010000015">
    <property type="protein sequence ID" value="CAA9311709.1"/>
    <property type="molecule type" value="Genomic_DNA"/>
</dbReference>
<keyword evidence="3" id="KW-0238">DNA-binding</keyword>
<evidence type="ECO:0000313" key="6">
    <source>
        <dbReference type="EMBL" id="CAA9311709.1"/>
    </source>
</evidence>
<dbReference type="Pfam" id="PF04198">
    <property type="entry name" value="Sugar-bind"/>
    <property type="match status" value="1"/>
</dbReference>
<dbReference type="GO" id="GO:0003677">
    <property type="term" value="F:DNA binding"/>
    <property type="evidence" value="ECO:0007669"/>
    <property type="project" value="UniProtKB-KW"/>
</dbReference>
<reference evidence="6" key="1">
    <citation type="submission" date="2020-02" db="EMBL/GenBank/DDBJ databases">
        <authorList>
            <person name="Meier V. D."/>
        </authorList>
    </citation>
    <scope>NUCLEOTIDE SEQUENCE</scope>
    <source>
        <strain evidence="6">AVDCRST_MAG46</strain>
    </source>
</reference>
<feature type="domain" description="Sugar-binding" evidence="5">
    <location>
        <begin position="67"/>
        <end position="313"/>
    </location>
</feature>
<evidence type="ECO:0000256" key="2">
    <source>
        <dbReference type="ARBA" id="ARBA00023015"/>
    </source>
</evidence>
<dbReference type="Gene3D" id="1.10.10.10">
    <property type="entry name" value="Winged helix-like DNA-binding domain superfamily/Winged helix DNA-binding domain"/>
    <property type="match status" value="1"/>
</dbReference>
<gene>
    <name evidence="6" type="ORF">AVDCRST_MAG46-189</name>
</gene>